<gene>
    <name evidence="1" type="ORF">ACCUM_2249</name>
</gene>
<reference evidence="1 2" key="1">
    <citation type="submission" date="2019-04" db="EMBL/GenBank/DDBJ databases">
        <title>A novel phosphate-accumulating bacterium identified in bioreactor for phosphate removal from wastewater.</title>
        <authorList>
            <person name="Kotlyarov R.Y."/>
            <person name="Beletsky A.V."/>
            <person name="Kallistova A.Y."/>
            <person name="Dorofeev A.G."/>
            <person name="Nikolaev Y.Y."/>
            <person name="Pimenov N.V."/>
            <person name="Ravin N.V."/>
            <person name="Mardanov A.V."/>
        </authorList>
    </citation>
    <scope>NUCLEOTIDE SEQUENCE [LARGE SCALE GENOMIC DNA]</scope>
    <source>
        <strain evidence="1 2">Bin19</strain>
    </source>
</reference>
<evidence type="ECO:0000313" key="1">
    <source>
        <dbReference type="EMBL" id="TMQ78165.1"/>
    </source>
</evidence>
<organism evidence="1 2">
    <name type="scientific">Candidatus Accumulibacter phosphatis</name>
    <dbReference type="NCBI Taxonomy" id="327160"/>
    <lineage>
        <taxon>Bacteria</taxon>
        <taxon>Pseudomonadati</taxon>
        <taxon>Pseudomonadota</taxon>
        <taxon>Betaproteobacteria</taxon>
        <taxon>Candidatus Accumulibacter</taxon>
    </lineage>
</organism>
<dbReference type="EMBL" id="SWAD01000011">
    <property type="protein sequence ID" value="TMQ78165.1"/>
    <property type="molecule type" value="Genomic_DNA"/>
</dbReference>
<sequence length="51" mass="5547">MDTSLEFQDEIQRRSHQRCRIALPASQVSKIFTVPLGDNGTAGIFSLPASG</sequence>
<name>A0A5S4ERZ0_9PROT</name>
<comment type="caution">
    <text evidence="1">The sequence shown here is derived from an EMBL/GenBank/DDBJ whole genome shotgun (WGS) entry which is preliminary data.</text>
</comment>
<protein>
    <submittedName>
        <fullName evidence="1">Uncharacterized protein</fullName>
    </submittedName>
</protein>
<proteinExistence type="predicted"/>
<evidence type="ECO:0000313" key="2">
    <source>
        <dbReference type="Proteomes" id="UP000306324"/>
    </source>
</evidence>
<dbReference type="AlphaFoldDB" id="A0A5S4ERZ0"/>
<keyword evidence="2" id="KW-1185">Reference proteome</keyword>
<dbReference type="Proteomes" id="UP000306324">
    <property type="component" value="Unassembled WGS sequence"/>
</dbReference>
<accession>A0A5S4ERZ0</accession>